<proteinExistence type="predicted"/>
<feature type="domain" description="Aerobactin siderophore biosynthesis IucA/IucC-like C-terminal" evidence="1">
    <location>
        <begin position="64"/>
        <end position="205"/>
    </location>
</feature>
<gene>
    <name evidence="3" type="primary">fhuF</name>
    <name evidence="3" type="ORF">IAI61_21530</name>
</gene>
<accession>A0ABS3KVW4</accession>
<name>A0ABS3KVW4_9PROT</name>
<dbReference type="EMBL" id="JACTNG010000017">
    <property type="protein sequence ID" value="MBO1081622.1"/>
    <property type="molecule type" value="Genomic_DNA"/>
</dbReference>
<dbReference type="RefSeq" id="WP_207419799.1">
    <property type="nucleotide sequence ID" value="NZ_CP061180.1"/>
</dbReference>
<protein>
    <submittedName>
        <fullName evidence="3">Siderophore-iron reductase FhuF</fullName>
    </submittedName>
</protein>
<evidence type="ECO:0000259" key="2">
    <source>
        <dbReference type="Pfam" id="PF11575"/>
    </source>
</evidence>
<reference evidence="3 4" key="1">
    <citation type="submission" date="2020-09" db="EMBL/GenBank/DDBJ databases">
        <title>Roseomonas.</title>
        <authorList>
            <person name="Zhu W."/>
        </authorList>
    </citation>
    <scope>NUCLEOTIDE SEQUENCE [LARGE SCALE GENOMIC DNA]</scope>
    <source>
        <strain evidence="3 4">573</strain>
    </source>
</reference>
<dbReference type="Pfam" id="PF11575">
    <property type="entry name" value="FhuF_C"/>
    <property type="match status" value="1"/>
</dbReference>
<dbReference type="Pfam" id="PF06276">
    <property type="entry name" value="FhuF"/>
    <property type="match status" value="1"/>
</dbReference>
<dbReference type="NCBIfam" id="TIGR03951">
    <property type="entry name" value="Fe_III_red_FhuF"/>
    <property type="match status" value="1"/>
</dbReference>
<dbReference type="PRINTS" id="PR01714">
    <property type="entry name" value="2FE2SRDCTASE"/>
</dbReference>
<sequence length="235" mass="25269">MTLPILARLLTGPLARYATTLLPTEAACDAMPGLQLLQPAVLEDALARFGRRYAMPPDRRACASLWFKHHVAPWLVPGLAANLLLDLDLPLALREVGVVLAPEGQTIALRLPGPGRGVDAADRFATLREHHLAPLIDALAAVGGIAPRVLWSNAGNVFENVVRQVGTLAPAAPGLAAAQGFLDNRLLPGGGGNPLYRPVRYRGADARRERRVCCLRYLIEELDYCSTCPLPAAKR</sequence>
<organism evidence="3 4">
    <name type="scientific">Roseomonas haemaphysalidis</name>
    <dbReference type="NCBI Taxonomy" id="2768162"/>
    <lineage>
        <taxon>Bacteria</taxon>
        <taxon>Pseudomonadati</taxon>
        <taxon>Pseudomonadota</taxon>
        <taxon>Alphaproteobacteria</taxon>
        <taxon>Acetobacterales</taxon>
        <taxon>Roseomonadaceae</taxon>
        <taxon>Roseomonas</taxon>
    </lineage>
</organism>
<comment type="caution">
    <text evidence="3">The sequence shown here is derived from an EMBL/GenBank/DDBJ whole genome shotgun (WGS) entry which is preliminary data.</text>
</comment>
<keyword evidence="4" id="KW-1185">Reference proteome</keyword>
<dbReference type="InterPro" id="IPR024726">
    <property type="entry name" value="FhuF_C"/>
</dbReference>
<evidence type="ECO:0000259" key="1">
    <source>
        <dbReference type="Pfam" id="PF06276"/>
    </source>
</evidence>
<dbReference type="Proteomes" id="UP001518989">
    <property type="component" value="Unassembled WGS sequence"/>
</dbReference>
<feature type="domain" description="Ferric siderophore reductase C-terminal" evidence="2">
    <location>
        <begin position="210"/>
        <end position="230"/>
    </location>
</feature>
<evidence type="ECO:0000313" key="4">
    <source>
        <dbReference type="Proteomes" id="UP001518989"/>
    </source>
</evidence>
<evidence type="ECO:0000313" key="3">
    <source>
        <dbReference type="EMBL" id="MBO1081622.1"/>
    </source>
</evidence>
<dbReference type="InterPro" id="IPR022770">
    <property type="entry name" value="IucA/IucC-like_C"/>
</dbReference>
<dbReference type="InterPro" id="IPR008090">
    <property type="entry name" value="Fe_iron_reduct"/>
</dbReference>